<name>A0A841L5J0_9SPHN</name>
<dbReference type="AlphaFoldDB" id="A0A841L5J0"/>
<evidence type="ECO:0000313" key="4">
    <source>
        <dbReference type="Proteomes" id="UP000538147"/>
    </source>
</evidence>
<protein>
    <submittedName>
        <fullName evidence="3">Uncharacterized protein</fullName>
    </submittedName>
</protein>
<feature type="chain" id="PRO_5032502913" evidence="2">
    <location>
        <begin position="27"/>
        <end position="179"/>
    </location>
</feature>
<dbReference type="RefSeq" id="WP_184200013.1">
    <property type="nucleotide sequence ID" value="NZ_BMOX01000040.1"/>
</dbReference>
<proteinExistence type="predicted"/>
<evidence type="ECO:0000256" key="2">
    <source>
        <dbReference type="SAM" id="SignalP"/>
    </source>
</evidence>
<dbReference type="EMBL" id="JACIIV010000016">
    <property type="protein sequence ID" value="MBB6228169.1"/>
    <property type="molecule type" value="Genomic_DNA"/>
</dbReference>
<accession>A0A841L5J0</accession>
<comment type="caution">
    <text evidence="3">The sequence shown here is derived from an EMBL/GenBank/DDBJ whole genome shotgun (WGS) entry which is preliminary data.</text>
</comment>
<dbReference type="Proteomes" id="UP000538147">
    <property type="component" value="Unassembled WGS sequence"/>
</dbReference>
<evidence type="ECO:0000256" key="1">
    <source>
        <dbReference type="SAM" id="MobiDB-lite"/>
    </source>
</evidence>
<feature type="signal peptide" evidence="2">
    <location>
        <begin position="1"/>
        <end position="26"/>
    </location>
</feature>
<feature type="compositionally biased region" description="Basic and acidic residues" evidence="1">
    <location>
        <begin position="30"/>
        <end position="45"/>
    </location>
</feature>
<gene>
    <name evidence="3" type="ORF">FHS79_002354</name>
</gene>
<keyword evidence="2" id="KW-0732">Signal</keyword>
<reference evidence="3 4" key="1">
    <citation type="submission" date="2020-08" db="EMBL/GenBank/DDBJ databases">
        <title>Genomic Encyclopedia of Type Strains, Phase IV (KMG-IV): sequencing the most valuable type-strain genomes for metagenomic binning, comparative biology and taxonomic classification.</title>
        <authorList>
            <person name="Goeker M."/>
        </authorList>
    </citation>
    <scope>NUCLEOTIDE SEQUENCE [LARGE SCALE GENOMIC DNA]</scope>
    <source>
        <strain evidence="3 4">DSM 102189</strain>
    </source>
</reference>
<keyword evidence="4" id="KW-1185">Reference proteome</keyword>
<organism evidence="3 4">
    <name type="scientific">Polymorphobacter multimanifer</name>
    <dbReference type="NCBI Taxonomy" id="1070431"/>
    <lineage>
        <taxon>Bacteria</taxon>
        <taxon>Pseudomonadati</taxon>
        <taxon>Pseudomonadota</taxon>
        <taxon>Alphaproteobacteria</taxon>
        <taxon>Sphingomonadales</taxon>
        <taxon>Sphingosinicellaceae</taxon>
        <taxon>Polymorphobacter</taxon>
    </lineage>
</organism>
<feature type="region of interest" description="Disordered" evidence="1">
    <location>
        <begin position="25"/>
        <end position="45"/>
    </location>
</feature>
<evidence type="ECO:0000313" key="3">
    <source>
        <dbReference type="EMBL" id="MBB6228169.1"/>
    </source>
</evidence>
<sequence>MSRPTTTTATFAAAMALLLGAAAATAQTADPKDKGSDKINDGDRALDTMENIATKPLKDLNLMKKKVPPELEAMMENPYALTGLKTCRQYAAEVTKITEMVGPDVDSAEARADKKKQTPAEFAFGATEAIAGSLIPFAGVIRFVSGAQKRERYAQAAVYAGTVRRSYIKGTARAKGCKV</sequence>